<evidence type="ECO:0000256" key="1">
    <source>
        <dbReference type="SAM" id="Phobius"/>
    </source>
</evidence>
<organism evidence="2 3">
    <name type="scientific">Amorphotheca resinae ATCC 22711</name>
    <dbReference type="NCBI Taxonomy" id="857342"/>
    <lineage>
        <taxon>Eukaryota</taxon>
        <taxon>Fungi</taxon>
        <taxon>Dikarya</taxon>
        <taxon>Ascomycota</taxon>
        <taxon>Pezizomycotina</taxon>
        <taxon>Leotiomycetes</taxon>
        <taxon>Helotiales</taxon>
        <taxon>Amorphothecaceae</taxon>
        <taxon>Amorphotheca</taxon>
    </lineage>
</organism>
<gene>
    <name evidence="2" type="ORF">M430DRAFT_188113</name>
</gene>
<name>A0A2T3AQX9_AMORE</name>
<keyword evidence="1" id="KW-0472">Membrane</keyword>
<protein>
    <submittedName>
        <fullName evidence="2">Uncharacterized protein</fullName>
    </submittedName>
</protein>
<accession>A0A2T3AQX9</accession>
<feature type="transmembrane region" description="Helical" evidence="1">
    <location>
        <begin position="81"/>
        <end position="106"/>
    </location>
</feature>
<dbReference type="AlphaFoldDB" id="A0A2T3AQX9"/>
<keyword evidence="1" id="KW-0812">Transmembrane</keyword>
<proteinExistence type="predicted"/>
<dbReference type="RefSeq" id="XP_024717073.1">
    <property type="nucleotide sequence ID" value="XM_024863957.1"/>
</dbReference>
<reference evidence="2 3" key="1">
    <citation type="journal article" date="2018" name="New Phytol.">
        <title>Comparative genomics and transcriptomics depict ericoid mycorrhizal fungi as versatile saprotrophs and plant mutualists.</title>
        <authorList>
            <person name="Martino E."/>
            <person name="Morin E."/>
            <person name="Grelet G.A."/>
            <person name="Kuo A."/>
            <person name="Kohler A."/>
            <person name="Daghino S."/>
            <person name="Barry K.W."/>
            <person name="Cichocki N."/>
            <person name="Clum A."/>
            <person name="Dockter R.B."/>
            <person name="Hainaut M."/>
            <person name="Kuo R.C."/>
            <person name="LaButti K."/>
            <person name="Lindahl B.D."/>
            <person name="Lindquist E.A."/>
            <person name="Lipzen A."/>
            <person name="Khouja H.R."/>
            <person name="Magnuson J."/>
            <person name="Murat C."/>
            <person name="Ohm R.A."/>
            <person name="Singer S.W."/>
            <person name="Spatafora J.W."/>
            <person name="Wang M."/>
            <person name="Veneault-Fourrey C."/>
            <person name="Henrissat B."/>
            <person name="Grigoriev I.V."/>
            <person name="Martin F.M."/>
            <person name="Perotto S."/>
        </authorList>
    </citation>
    <scope>NUCLEOTIDE SEQUENCE [LARGE SCALE GENOMIC DNA]</scope>
    <source>
        <strain evidence="2 3">ATCC 22711</strain>
    </source>
</reference>
<dbReference type="InParanoid" id="A0A2T3AQX9"/>
<keyword evidence="3" id="KW-1185">Reference proteome</keyword>
<keyword evidence="1" id="KW-1133">Transmembrane helix</keyword>
<dbReference type="EMBL" id="KZ679018">
    <property type="protein sequence ID" value="PSS08675.1"/>
    <property type="molecule type" value="Genomic_DNA"/>
</dbReference>
<dbReference type="Proteomes" id="UP000241818">
    <property type="component" value="Unassembled WGS sequence"/>
</dbReference>
<sequence length="143" mass="16198">MHNLLRWTQNHYSSGHSLRHQQAKLSYAISHTQTAPILTNPGPIKSGDSNARNFIYGTLSSPIFQYLRIWHSRTLTQTANIISIGMVASLTFPIALNSLFQSNLFLIPGPCRKSRRGNRSRPFISAGELLWYQSRKWASSVQD</sequence>
<dbReference type="GeneID" id="36572038"/>
<evidence type="ECO:0000313" key="3">
    <source>
        <dbReference type="Proteomes" id="UP000241818"/>
    </source>
</evidence>
<evidence type="ECO:0000313" key="2">
    <source>
        <dbReference type="EMBL" id="PSS08675.1"/>
    </source>
</evidence>